<feature type="region of interest" description="Disordered" evidence="8">
    <location>
        <begin position="817"/>
        <end position="913"/>
    </location>
</feature>
<evidence type="ECO:0000256" key="2">
    <source>
        <dbReference type="ARBA" id="ARBA00012759"/>
    </source>
</evidence>
<feature type="compositionally biased region" description="Polar residues" evidence="8">
    <location>
        <begin position="731"/>
        <end position="745"/>
    </location>
</feature>
<dbReference type="Proteomes" id="UP000664203">
    <property type="component" value="Unassembled WGS sequence"/>
</dbReference>
<dbReference type="GO" id="GO:0061136">
    <property type="term" value="P:regulation of proteasomal protein catabolic process"/>
    <property type="evidence" value="ECO:0007669"/>
    <property type="project" value="TreeGrafter"/>
</dbReference>
<evidence type="ECO:0000256" key="8">
    <source>
        <dbReference type="SAM" id="MobiDB-lite"/>
    </source>
</evidence>
<feature type="compositionally biased region" description="Pro residues" evidence="8">
    <location>
        <begin position="893"/>
        <end position="907"/>
    </location>
</feature>
<feature type="compositionally biased region" description="Polar residues" evidence="8">
    <location>
        <begin position="1271"/>
        <end position="1284"/>
    </location>
</feature>
<keyword evidence="11" id="KW-1185">Reference proteome</keyword>
<dbReference type="Pfam" id="PF13446">
    <property type="entry name" value="RPT"/>
    <property type="match status" value="3"/>
</dbReference>
<dbReference type="InterPro" id="IPR044635">
    <property type="entry name" value="UBP14-like"/>
</dbReference>
<dbReference type="PANTHER" id="PTHR43982:SF6">
    <property type="entry name" value="UBIQUITIN CARBOXYL-TERMINAL HYDROLASE 2-RELATED"/>
    <property type="match status" value="1"/>
</dbReference>
<dbReference type="InterPro" id="IPR028889">
    <property type="entry name" value="USP"/>
</dbReference>
<reference evidence="10" key="1">
    <citation type="submission" date="2021-03" db="EMBL/GenBank/DDBJ databases">
        <authorList>
            <person name="Tagirdzhanova G."/>
        </authorList>
    </citation>
    <scope>NUCLEOTIDE SEQUENCE</scope>
</reference>
<evidence type="ECO:0000256" key="6">
    <source>
        <dbReference type="ARBA" id="ARBA00022807"/>
    </source>
</evidence>
<feature type="compositionally biased region" description="Acidic residues" evidence="8">
    <location>
        <begin position="1258"/>
        <end position="1267"/>
    </location>
</feature>
<dbReference type="OrthoDB" id="2420415at2759"/>
<dbReference type="InterPro" id="IPR001394">
    <property type="entry name" value="Peptidase_C19_UCH"/>
</dbReference>
<sequence length="1326" mass="150321">MRILLKGGKTAPRLLNDLYDYDPRYLTPTAYNILTSLPYFDEEDPKNLPPPPPGKSCKHKWSLKRNQSNLPGDGYKPDSSTVWKLAVYCSVCRSHMDLLIDFREGSAFSEPCPTGSRPLHHFIHRQDLSKPRRHGFLAPDPDTGFPWVDEQHFQCSAAECSARLVIWFKPPRLVPDWVKQLTDKFMIKTRAEKVMAEDPKRFEGHAIPLPINVLSNLRVYIWNAVQTPEKSRKIPGHNKQFLLSLGESCADLLEYVGFTREGEDWLPPVPEVPAPAYLANSLNVRLDDLLRELHVLIFERPDDERITINNQYVPEWAKKDLSALLGCLDFKQSIRSRTVDLTETKEEHPWYAGLGATADFHDELIEFSYERQLEMDSNNTPYYLECLQGIAGGRHSETLDTKVAIEASENSRISLKDVKAAFKELGLHSRADYEDDTIIGTFQSRISDAPKQEAEMRRALKIIGQNRKSEKIQLVASQAVTNYEQALLYLEASKDYSDEFIVSMYTVKIDQLSSEESIARHAVALIADHRKSNALKHWLETGALGEVEMDVEQACVRLGISDRTLDDETILAQYDSLKLDSPSQMSDLKNALTAIAKAKNSRRLKSFLNSDMTSSEHPISEWPVGLENIGNTCYLNSLLQFYFTIKPLRDLVLKIKEFKMPTDEESLKSKRVGSRNVSKKEVDRAQQFVDQLKKLFEDMIASSKASVTPEPELARLTLVSSSKEEHIRRQSMLSPTRPSLGQINGSPVFGPLGPPSLHQKDTEMSDDAPLEVTDSNAVNDDHNSDDASDVTLVDGLPAADDDVMILDDDEKGLQQKLLEDKENMPPTKESTPETSPETHLRPLGKSSPSRANEQQGSINLSRGMESESIDVSTENKSSETGQGDTREEKRSIPAPPPNRPPPVPPRPKPTETNAVQEAEYGAQQDVTEVIANVLFQLQCAIKAESVDESGEQIDQVKRLFFGKQKSYTTNRQGRVRTKEEYMSDIKVDVATGSRDIYTALDGAYDVQEVEVGGELEPQYTSISQLPPILQVHVQRVQFDIEKKSVFKSNHHLELKETIYMDRYMDSSGADLMQRRRECWEWKKQLANLESRRAELATSDMGMDMPEILEATCGFLRQIPDLDDKDPIEVPPGLLQALDNAATEAKTELESLELQIRDLKSHIASQFNHLQKIPYRLQSVFIHRGFHNSGHYWIYIYDFTKQLWRNYNDGYVTEIIDTKEIFEQEPGDRPATPYFLVYVKDQLKKELVDSVCRNIIEPPPEEQQDTVMEDYSQAQESQTDGNSYRPVNSSIQYGLAESCNSQGWTHGEGLVDNSAWDQNEARVLSNW</sequence>
<evidence type="ECO:0000256" key="1">
    <source>
        <dbReference type="ARBA" id="ARBA00000707"/>
    </source>
</evidence>
<protein>
    <recommendedName>
        <fullName evidence="2">ubiquitinyl hydrolase 1</fullName>
        <ecNumber evidence="2">3.4.19.12</ecNumber>
    </recommendedName>
</protein>
<evidence type="ECO:0000313" key="11">
    <source>
        <dbReference type="Proteomes" id="UP000664203"/>
    </source>
</evidence>
<keyword evidence="3 10" id="KW-0645">Protease</keyword>
<dbReference type="GO" id="GO:0070628">
    <property type="term" value="F:proteasome binding"/>
    <property type="evidence" value="ECO:0007669"/>
    <property type="project" value="TreeGrafter"/>
</dbReference>
<dbReference type="PROSITE" id="PS00972">
    <property type="entry name" value="USP_1"/>
    <property type="match status" value="1"/>
</dbReference>
<dbReference type="Gene3D" id="3.90.70.10">
    <property type="entry name" value="Cysteine proteinases"/>
    <property type="match status" value="2"/>
</dbReference>
<dbReference type="PROSITE" id="PS50235">
    <property type="entry name" value="USP_3"/>
    <property type="match status" value="1"/>
</dbReference>
<feature type="coiled-coil region" evidence="7">
    <location>
        <begin position="1134"/>
        <end position="1161"/>
    </location>
</feature>
<feature type="compositionally biased region" description="Low complexity" evidence="8">
    <location>
        <begin position="825"/>
        <end position="837"/>
    </location>
</feature>
<dbReference type="FunFam" id="3.90.70.10:FF:000122">
    <property type="entry name" value="Ubiquitin carboxyl-terminal hydrolase 2"/>
    <property type="match status" value="1"/>
</dbReference>
<dbReference type="InterPro" id="IPR018200">
    <property type="entry name" value="USP_CS"/>
</dbReference>
<evidence type="ECO:0000256" key="4">
    <source>
        <dbReference type="ARBA" id="ARBA00022786"/>
    </source>
</evidence>
<evidence type="ECO:0000256" key="5">
    <source>
        <dbReference type="ARBA" id="ARBA00022801"/>
    </source>
</evidence>
<dbReference type="Pfam" id="PF00443">
    <property type="entry name" value="UCH"/>
    <property type="match status" value="2"/>
</dbReference>
<organism evidence="10 11">
    <name type="scientific">Alectoria fallacina</name>
    <dbReference type="NCBI Taxonomy" id="1903189"/>
    <lineage>
        <taxon>Eukaryota</taxon>
        <taxon>Fungi</taxon>
        <taxon>Dikarya</taxon>
        <taxon>Ascomycota</taxon>
        <taxon>Pezizomycotina</taxon>
        <taxon>Lecanoromycetes</taxon>
        <taxon>OSLEUM clade</taxon>
        <taxon>Lecanoromycetidae</taxon>
        <taxon>Lecanorales</taxon>
        <taxon>Lecanorineae</taxon>
        <taxon>Parmeliaceae</taxon>
        <taxon>Alectoria</taxon>
    </lineage>
</organism>
<evidence type="ECO:0000313" key="10">
    <source>
        <dbReference type="EMBL" id="CAF9904815.1"/>
    </source>
</evidence>
<comment type="caution">
    <text evidence="10">The sequence shown here is derived from an EMBL/GenBank/DDBJ whole genome shotgun (WGS) entry which is preliminary data.</text>
</comment>
<evidence type="ECO:0000256" key="3">
    <source>
        <dbReference type="ARBA" id="ARBA00022670"/>
    </source>
</evidence>
<feature type="domain" description="USP" evidence="9">
    <location>
        <begin position="624"/>
        <end position="1240"/>
    </location>
</feature>
<dbReference type="PROSITE" id="PS00973">
    <property type="entry name" value="USP_2"/>
    <property type="match status" value="1"/>
</dbReference>
<feature type="region of interest" description="Disordered" evidence="8">
    <location>
        <begin position="1257"/>
        <end position="1284"/>
    </location>
</feature>
<dbReference type="EC" id="3.4.19.12" evidence="2"/>
<keyword evidence="4" id="KW-0833">Ubl conjugation pathway</keyword>
<dbReference type="InterPro" id="IPR038765">
    <property type="entry name" value="Papain-like_cys_pep_sf"/>
</dbReference>
<dbReference type="GO" id="GO:0043161">
    <property type="term" value="P:proteasome-mediated ubiquitin-dependent protein catabolic process"/>
    <property type="evidence" value="ECO:0007669"/>
    <property type="project" value="InterPro"/>
</dbReference>
<dbReference type="GO" id="GO:0016579">
    <property type="term" value="P:protein deubiquitination"/>
    <property type="evidence" value="ECO:0007669"/>
    <property type="project" value="InterPro"/>
</dbReference>
<dbReference type="EMBL" id="CAJPDR010000008">
    <property type="protein sequence ID" value="CAF9904815.1"/>
    <property type="molecule type" value="Genomic_DNA"/>
</dbReference>
<dbReference type="PANTHER" id="PTHR43982">
    <property type="entry name" value="UBIQUITIN CARBOXYL-TERMINAL HYDROLASE"/>
    <property type="match status" value="1"/>
</dbReference>
<proteinExistence type="predicted"/>
<feature type="region of interest" description="Disordered" evidence="8">
    <location>
        <begin position="724"/>
        <end position="792"/>
    </location>
</feature>
<feature type="compositionally biased region" description="Polar residues" evidence="8">
    <location>
        <begin position="869"/>
        <end position="883"/>
    </location>
</feature>
<accession>A0A8H3EFR6</accession>
<dbReference type="InterPro" id="IPR025305">
    <property type="entry name" value="UCH_repeat_domain"/>
</dbReference>
<dbReference type="SUPFAM" id="SSF54001">
    <property type="entry name" value="Cysteine proteinases"/>
    <property type="match status" value="1"/>
</dbReference>
<keyword evidence="6" id="KW-0788">Thiol protease</keyword>
<gene>
    <name evidence="10" type="primary">UBP2</name>
    <name evidence="10" type="ORF">ALECFALPRED_009947</name>
</gene>
<keyword evidence="7" id="KW-0175">Coiled coil</keyword>
<feature type="compositionally biased region" description="Polar residues" evidence="8">
    <location>
        <begin position="846"/>
        <end position="860"/>
    </location>
</feature>
<name>A0A8H3EFR6_9LECA</name>
<evidence type="ECO:0000256" key="7">
    <source>
        <dbReference type="SAM" id="Coils"/>
    </source>
</evidence>
<comment type="catalytic activity">
    <reaction evidence="1">
        <text>Thiol-dependent hydrolysis of ester, thioester, amide, peptide and isopeptide bonds formed by the C-terminal Gly of ubiquitin (a 76-residue protein attached to proteins as an intracellular targeting signal).</text>
        <dbReference type="EC" id="3.4.19.12"/>
    </reaction>
</comment>
<dbReference type="GO" id="GO:0004843">
    <property type="term" value="F:cysteine-type deubiquitinase activity"/>
    <property type="evidence" value="ECO:0007669"/>
    <property type="project" value="UniProtKB-EC"/>
</dbReference>
<keyword evidence="5" id="KW-0378">Hydrolase</keyword>
<evidence type="ECO:0000259" key="9">
    <source>
        <dbReference type="PROSITE" id="PS50235"/>
    </source>
</evidence>